<dbReference type="RefSeq" id="WP_136941329.1">
    <property type="nucleotide sequence ID" value="NZ_SWKR01000001.1"/>
</dbReference>
<sequence length="440" mass="47446">MSRPFLQVTAAVAALALVPVATGAMAQVDSGAYRELDIFMDVYNRVKAEYVEQVDNKVLVKGAIQGMLSALDPHSSYVDELDFENLRIQTEGNYGGLGLTVTQEDGAVKVIAPTEDSPADRAGIKAGDYITHVAGKLIFGETLDAAVSEMRGPAGSKVAITVVRPGRDKPMELTLVRETIVQKPVKWEVKDGIGIVNINTFSASTGADTRAAIMAIQKSLGRQPTGYVIDLRSNGGGLLNQAIEVTDAFLERGEIVSQRGRERTDIERYYARPGDLTKGAPIIVLVDAGTASASEIVAGALQDHHRAVVMGERTFGKGSVQTLLQLGSANALRLTTARYYTPSGKSVQEGGIEPDLMVPQLSDEDYKSRPVFREADLRRHLINEAKVDDKTLEEDAATDPRFTATAESLKKQGIEDFQLDYALKTIGRLANSGPQTAARR</sequence>
<gene>
    <name evidence="8" type="ORF">FBR43_00700</name>
</gene>
<dbReference type="Pfam" id="PF17820">
    <property type="entry name" value="PDZ_6"/>
    <property type="match status" value="1"/>
</dbReference>
<dbReference type="InterPro" id="IPR005151">
    <property type="entry name" value="Tail-specific_protease"/>
</dbReference>
<evidence type="ECO:0000256" key="5">
    <source>
        <dbReference type="RuleBase" id="RU004404"/>
    </source>
</evidence>
<dbReference type="CDD" id="cd06782">
    <property type="entry name" value="cpPDZ_CPP-like"/>
    <property type="match status" value="1"/>
</dbReference>
<dbReference type="AlphaFoldDB" id="A0A4U1L9B5"/>
<evidence type="ECO:0000256" key="6">
    <source>
        <dbReference type="SAM" id="SignalP"/>
    </source>
</evidence>
<dbReference type="Gene3D" id="3.90.226.10">
    <property type="entry name" value="2-enoyl-CoA Hydratase, Chain A, domain 1"/>
    <property type="match status" value="1"/>
</dbReference>
<dbReference type="Gene3D" id="3.30.750.44">
    <property type="match status" value="1"/>
</dbReference>
<evidence type="ECO:0000256" key="1">
    <source>
        <dbReference type="ARBA" id="ARBA00009179"/>
    </source>
</evidence>
<dbReference type="GO" id="GO:0007165">
    <property type="term" value="P:signal transduction"/>
    <property type="evidence" value="ECO:0007669"/>
    <property type="project" value="TreeGrafter"/>
</dbReference>
<dbReference type="GO" id="GO:0006508">
    <property type="term" value="P:proteolysis"/>
    <property type="evidence" value="ECO:0007669"/>
    <property type="project" value="UniProtKB-KW"/>
</dbReference>
<dbReference type="GO" id="GO:0030288">
    <property type="term" value="C:outer membrane-bounded periplasmic space"/>
    <property type="evidence" value="ECO:0007669"/>
    <property type="project" value="TreeGrafter"/>
</dbReference>
<keyword evidence="4 5" id="KW-0720">Serine protease</keyword>
<dbReference type="InterPro" id="IPR001478">
    <property type="entry name" value="PDZ"/>
</dbReference>
<keyword evidence="9" id="KW-1185">Reference proteome</keyword>
<dbReference type="InterPro" id="IPR036034">
    <property type="entry name" value="PDZ_sf"/>
</dbReference>
<reference evidence="8 9" key="1">
    <citation type="submission" date="2019-04" db="EMBL/GenBank/DDBJ databases">
        <authorList>
            <person name="Yang Y."/>
            <person name="Wei D."/>
        </authorList>
    </citation>
    <scope>NUCLEOTIDE SEQUENCE [LARGE SCALE GENOMIC DNA]</scope>
    <source>
        <strain evidence="8 9">L-1-4w-11</strain>
    </source>
</reference>
<accession>A0A4U1L9B5</accession>
<dbReference type="SUPFAM" id="SSF52096">
    <property type="entry name" value="ClpP/crotonase"/>
    <property type="match status" value="1"/>
</dbReference>
<feature type="chain" id="PRO_5020412126" evidence="6">
    <location>
        <begin position="27"/>
        <end position="440"/>
    </location>
</feature>
<comment type="caution">
    <text evidence="8">The sequence shown here is derived from an EMBL/GenBank/DDBJ whole genome shotgun (WGS) entry which is preliminary data.</text>
</comment>
<keyword evidence="3 5" id="KW-0378">Hydrolase</keyword>
<dbReference type="EMBL" id="SWKR01000001">
    <property type="protein sequence ID" value="TKD52906.1"/>
    <property type="molecule type" value="Genomic_DNA"/>
</dbReference>
<evidence type="ECO:0000256" key="3">
    <source>
        <dbReference type="ARBA" id="ARBA00022801"/>
    </source>
</evidence>
<feature type="signal peptide" evidence="6">
    <location>
        <begin position="1"/>
        <end position="26"/>
    </location>
</feature>
<dbReference type="Gene3D" id="2.30.42.10">
    <property type="match status" value="1"/>
</dbReference>
<keyword evidence="6" id="KW-0732">Signal</keyword>
<protein>
    <submittedName>
        <fullName evidence="8">S41 family peptidase</fullName>
    </submittedName>
</protein>
<dbReference type="PANTHER" id="PTHR32060">
    <property type="entry name" value="TAIL-SPECIFIC PROTEASE"/>
    <property type="match status" value="1"/>
</dbReference>
<evidence type="ECO:0000256" key="4">
    <source>
        <dbReference type="ARBA" id="ARBA00022825"/>
    </source>
</evidence>
<dbReference type="Pfam" id="PF22694">
    <property type="entry name" value="CtpB_N-like"/>
    <property type="match status" value="1"/>
</dbReference>
<dbReference type="PROSITE" id="PS50106">
    <property type="entry name" value="PDZ"/>
    <property type="match status" value="1"/>
</dbReference>
<organism evidence="8 9">
    <name type="scientific">Sphingomonas baiyangensis</name>
    <dbReference type="NCBI Taxonomy" id="2572576"/>
    <lineage>
        <taxon>Bacteria</taxon>
        <taxon>Pseudomonadati</taxon>
        <taxon>Pseudomonadota</taxon>
        <taxon>Alphaproteobacteria</taxon>
        <taxon>Sphingomonadales</taxon>
        <taxon>Sphingomonadaceae</taxon>
        <taxon>Sphingomonas</taxon>
    </lineage>
</organism>
<dbReference type="GO" id="GO:0008236">
    <property type="term" value="F:serine-type peptidase activity"/>
    <property type="evidence" value="ECO:0007669"/>
    <property type="project" value="UniProtKB-KW"/>
</dbReference>
<dbReference type="SUPFAM" id="SSF50156">
    <property type="entry name" value="PDZ domain-like"/>
    <property type="match status" value="1"/>
</dbReference>
<name>A0A4U1L9B5_9SPHN</name>
<dbReference type="GO" id="GO:0004175">
    <property type="term" value="F:endopeptidase activity"/>
    <property type="evidence" value="ECO:0007669"/>
    <property type="project" value="TreeGrafter"/>
</dbReference>
<keyword evidence="2 5" id="KW-0645">Protease</keyword>
<dbReference type="SMART" id="SM00228">
    <property type="entry name" value="PDZ"/>
    <property type="match status" value="1"/>
</dbReference>
<evidence type="ECO:0000259" key="7">
    <source>
        <dbReference type="PROSITE" id="PS50106"/>
    </source>
</evidence>
<dbReference type="Pfam" id="PF03572">
    <property type="entry name" value="Peptidase_S41"/>
    <property type="match status" value="1"/>
</dbReference>
<proteinExistence type="inferred from homology"/>
<dbReference type="SMART" id="SM00245">
    <property type="entry name" value="TSPc"/>
    <property type="match status" value="1"/>
</dbReference>
<evidence type="ECO:0000256" key="2">
    <source>
        <dbReference type="ARBA" id="ARBA00022670"/>
    </source>
</evidence>
<dbReference type="InterPro" id="IPR055210">
    <property type="entry name" value="CtpA/B_N"/>
</dbReference>
<dbReference type="CDD" id="cd07560">
    <property type="entry name" value="Peptidase_S41_CPP"/>
    <property type="match status" value="1"/>
</dbReference>
<dbReference type="FunFam" id="2.30.42.10:FF:000063">
    <property type="entry name" value="Peptidase, S41 family"/>
    <property type="match status" value="1"/>
</dbReference>
<evidence type="ECO:0000313" key="9">
    <source>
        <dbReference type="Proteomes" id="UP000309138"/>
    </source>
</evidence>
<feature type="domain" description="PDZ" evidence="7">
    <location>
        <begin position="85"/>
        <end position="151"/>
    </location>
</feature>
<dbReference type="NCBIfam" id="TIGR00225">
    <property type="entry name" value="prc"/>
    <property type="match status" value="1"/>
</dbReference>
<dbReference type="Proteomes" id="UP000309138">
    <property type="component" value="Unassembled WGS sequence"/>
</dbReference>
<evidence type="ECO:0000313" key="8">
    <source>
        <dbReference type="EMBL" id="TKD52906.1"/>
    </source>
</evidence>
<dbReference type="InterPro" id="IPR004447">
    <property type="entry name" value="Peptidase_S41A"/>
</dbReference>
<dbReference type="OrthoDB" id="9812068at2"/>
<dbReference type="InterPro" id="IPR029045">
    <property type="entry name" value="ClpP/crotonase-like_dom_sf"/>
</dbReference>
<dbReference type="PANTHER" id="PTHR32060:SF30">
    <property type="entry name" value="CARBOXY-TERMINAL PROCESSING PROTEASE CTPA"/>
    <property type="match status" value="1"/>
</dbReference>
<dbReference type="InterPro" id="IPR041489">
    <property type="entry name" value="PDZ_6"/>
</dbReference>
<comment type="similarity">
    <text evidence="1 5">Belongs to the peptidase S41A family.</text>
</comment>